<comment type="caution">
    <text evidence="1">The sequence shown here is derived from an EMBL/GenBank/DDBJ whole genome shotgun (WGS) entry which is preliminary data.</text>
</comment>
<evidence type="ECO:0000313" key="2">
    <source>
        <dbReference type="Proteomes" id="UP000653730"/>
    </source>
</evidence>
<dbReference type="InterPro" id="IPR022385">
    <property type="entry name" value="Rhs_assc_core"/>
</dbReference>
<reference evidence="1 2" key="1">
    <citation type="submission" date="2020-09" db="EMBL/GenBank/DDBJ databases">
        <title>Sinomicrobium weinanense sp. nov., a halophilic bacteria isolated from saline-alkali soil.</title>
        <authorList>
            <person name="Wu P."/>
            <person name="Ren H."/>
            <person name="Mei Y."/>
            <person name="Liang Y."/>
            <person name="Chen Z."/>
        </authorList>
    </citation>
    <scope>NUCLEOTIDE SEQUENCE [LARGE SCALE GENOMIC DNA]</scope>
    <source>
        <strain evidence="1 2">FJxs</strain>
    </source>
</reference>
<dbReference type="AlphaFoldDB" id="A0A926Q1D9"/>
<evidence type="ECO:0000313" key="1">
    <source>
        <dbReference type="EMBL" id="MBC9794709.1"/>
    </source>
</evidence>
<organism evidence="1 2">
    <name type="scientific">Sinomicrobium weinanense</name>
    <dbReference type="NCBI Taxonomy" id="2842200"/>
    <lineage>
        <taxon>Bacteria</taxon>
        <taxon>Pseudomonadati</taxon>
        <taxon>Bacteroidota</taxon>
        <taxon>Flavobacteriia</taxon>
        <taxon>Flavobacteriales</taxon>
        <taxon>Flavobacteriaceae</taxon>
        <taxon>Sinomicrobium</taxon>
    </lineage>
</organism>
<name>A0A926Q1D9_9FLAO</name>
<dbReference type="EMBL" id="JACVDC010000002">
    <property type="protein sequence ID" value="MBC9794709.1"/>
    <property type="molecule type" value="Genomic_DNA"/>
</dbReference>
<dbReference type="PANTHER" id="PTHR32305:SF15">
    <property type="entry name" value="PROTEIN RHSA-RELATED"/>
    <property type="match status" value="1"/>
</dbReference>
<dbReference type="InterPro" id="IPR050708">
    <property type="entry name" value="T6SS_VgrG/RHS"/>
</dbReference>
<accession>A0A926Q1D9</accession>
<dbReference type="Gene3D" id="2.180.10.10">
    <property type="entry name" value="RHS repeat-associated core"/>
    <property type="match status" value="1"/>
</dbReference>
<proteinExistence type="predicted"/>
<gene>
    <name evidence="1" type="ORF">IBL28_01920</name>
</gene>
<sequence length="189" mass="21667">MRAIQLKKAVTKGSSVTNTEYTNSYIYENDSLAFFSHPEGYVTKDNNTFKYVYQYKDHLGNIRLSYANIGTTSAPQLEVIEESNYYPFGLKHRGYNPQTSPLGNSVAQRWKFGGKELDESLGLGTYDFGARNYNPELGRWMNIDPLAEDMRKHSPYNYAFDNPISFIDPDGMAPGRQKQVIAPIHWRKM</sequence>
<dbReference type="PANTHER" id="PTHR32305">
    <property type="match status" value="1"/>
</dbReference>
<keyword evidence="2" id="KW-1185">Reference proteome</keyword>
<protein>
    <submittedName>
        <fullName evidence="1">RHS repeat-associated core domain-containing protein</fullName>
    </submittedName>
</protein>
<dbReference type="Proteomes" id="UP000653730">
    <property type="component" value="Unassembled WGS sequence"/>
</dbReference>
<dbReference type="NCBIfam" id="TIGR03696">
    <property type="entry name" value="Rhs_assc_core"/>
    <property type="match status" value="1"/>
</dbReference>